<dbReference type="AlphaFoldDB" id="A0AAV4B0M5"/>
<dbReference type="Proteomes" id="UP000735302">
    <property type="component" value="Unassembled WGS sequence"/>
</dbReference>
<reference evidence="2 3" key="1">
    <citation type="journal article" date="2021" name="Elife">
        <title>Chloroplast acquisition without the gene transfer in kleptoplastic sea slugs, Plakobranchus ocellatus.</title>
        <authorList>
            <person name="Maeda T."/>
            <person name="Takahashi S."/>
            <person name="Yoshida T."/>
            <person name="Shimamura S."/>
            <person name="Takaki Y."/>
            <person name="Nagai Y."/>
            <person name="Toyoda A."/>
            <person name="Suzuki Y."/>
            <person name="Arimoto A."/>
            <person name="Ishii H."/>
            <person name="Satoh N."/>
            <person name="Nishiyama T."/>
            <person name="Hasebe M."/>
            <person name="Maruyama T."/>
            <person name="Minagawa J."/>
            <person name="Obokata J."/>
            <person name="Shigenobu S."/>
        </authorList>
    </citation>
    <scope>NUCLEOTIDE SEQUENCE [LARGE SCALE GENOMIC DNA]</scope>
</reference>
<evidence type="ECO:0000313" key="2">
    <source>
        <dbReference type="EMBL" id="GFO14061.1"/>
    </source>
</evidence>
<evidence type="ECO:0000256" key="1">
    <source>
        <dbReference type="SAM" id="MobiDB-lite"/>
    </source>
</evidence>
<feature type="region of interest" description="Disordered" evidence="1">
    <location>
        <begin position="39"/>
        <end position="77"/>
    </location>
</feature>
<proteinExistence type="predicted"/>
<feature type="region of interest" description="Disordered" evidence="1">
    <location>
        <begin position="1"/>
        <end position="20"/>
    </location>
</feature>
<comment type="caution">
    <text evidence="2">The sequence shown here is derived from an EMBL/GenBank/DDBJ whole genome shotgun (WGS) entry which is preliminary data.</text>
</comment>
<name>A0AAV4B0M5_9GAST</name>
<accession>A0AAV4B0M5</accession>
<evidence type="ECO:0000313" key="3">
    <source>
        <dbReference type="Proteomes" id="UP000735302"/>
    </source>
</evidence>
<protein>
    <submittedName>
        <fullName evidence="2">Uncharacterized protein</fullName>
    </submittedName>
</protein>
<keyword evidence="3" id="KW-1185">Reference proteome</keyword>
<sequence length="77" mass="8187">MVTTDHSPLYSPYAGPTKKPTFTVTQFSACDQTLGPQQVDLRFLGPPSSQGAGRGSNPRQKDPCRSQGGVANHCNPV</sequence>
<gene>
    <name evidence="2" type="ORF">PoB_004056600</name>
</gene>
<organism evidence="2 3">
    <name type="scientific">Plakobranchus ocellatus</name>
    <dbReference type="NCBI Taxonomy" id="259542"/>
    <lineage>
        <taxon>Eukaryota</taxon>
        <taxon>Metazoa</taxon>
        <taxon>Spiralia</taxon>
        <taxon>Lophotrochozoa</taxon>
        <taxon>Mollusca</taxon>
        <taxon>Gastropoda</taxon>
        <taxon>Heterobranchia</taxon>
        <taxon>Euthyneura</taxon>
        <taxon>Panpulmonata</taxon>
        <taxon>Sacoglossa</taxon>
        <taxon>Placobranchoidea</taxon>
        <taxon>Plakobranchidae</taxon>
        <taxon>Plakobranchus</taxon>
    </lineage>
</organism>
<dbReference type="EMBL" id="BLXT01004521">
    <property type="protein sequence ID" value="GFO14061.1"/>
    <property type="molecule type" value="Genomic_DNA"/>
</dbReference>